<dbReference type="OrthoDB" id="3251181at2759"/>
<sequence length="383" mass="43548">MADRPNKKETSSIPILDGTNYSEWYLRMCFLLCSKDLLDVCEKDIRQDATPSVINQWTKLSFEAITTITSRINCRVFLEVINSETSNKSSLLWSKINKQYASKRAMNKGHVWMNWQKANYSGTLHQYIEYTHKFLLELESVSIKMPSKILSYIILGKLAGDPKLSQVVELLTLNEEIIEKPNQILSCLQEYANNCQTKDDRQTTVKLASALILVTNNEPYQILYYCANGKHNPKCLTHKKEECFAENPHLRPQRQDNKRKAPNASPAAHISTAQALHTGILLKSKPQQIVVDCGATHHMFHSKDVFTSLAKDKKLPVTTGDFSRNLIAKVIGTASVLSNNQYLTFPNSLFVPKLNCNLASLLKLFNKELIITWHKNLFSLTTE</sequence>
<dbReference type="InterPro" id="IPR054722">
    <property type="entry name" value="PolX-like_BBD"/>
</dbReference>
<proteinExistence type="predicted"/>
<dbReference type="AlphaFoldDB" id="A0A9Q3B8V9"/>
<dbReference type="Proteomes" id="UP000765509">
    <property type="component" value="Unassembled WGS sequence"/>
</dbReference>
<gene>
    <name evidence="3" type="ORF">O181_000365</name>
</gene>
<feature type="region of interest" description="Disordered" evidence="1">
    <location>
        <begin position="247"/>
        <end position="267"/>
    </location>
</feature>
<evidence type="ECO:0000256" key="1">
    <source>
        <dbReference type="SAM" id="MobiDB-lite"/>
    </source>
</evidence>
<reference evidence="3" key="1">
    <citation type="submission" date="2021-03" db="EMBL/GenBank/DDBJ databases">
        <title>Draft genome sequence of rust myrtle Austropuccinia psidii MF-1, a brazilian biotype.</title>
        <authorList>
            <person name="Quecine M.C."/>
            <person name="Pachon D.M.R."/>
            <person name="Bonatelli M.L."/>
            <person name="Correr F.H."/>
            <person name="Franceschini L.M."/>
            <person name="Leite T.F."/>
            <person name="Margarido G.R.A."/>
            <person name="Almeida C.A."/>
            <person name="Ferrarezi J.A."/>
            <person name="Labate C.A."/>
        </authorList>
    </citation>
    <scope>NUCLEOTIDE SEQUENCE</scope>
    <source>
        <strain evidence="3">MF-1</strain>
    </source>
</reference>
<dbReference type="EMBL" id="AVOT02000041">
    <property type="protein sequence ID" value="MBW0460650.1"/>
    <property type="molecule type" value="Genomic_DNA"/>
</dbReference>
<comment type="caution">
    <text evidence="3">The sequence shown here is derived from an EMBL/GenBank/DDBJ whole genome shotgun (WGS) entry which is preliminary data.</text>
</comment>
<name>A0A9Q3B8V9_9BASI</name>
<feature type="domain" description="Retrovirus-related Pol polyprotein from transposon TNT 1-94-like beta-barrel" evidence="2">
    <location>
        <begin position="290"/>
        <end position="367"/>
    </location>
</feature>
<protein>
    <recommendedName>
        <fullName evidence="2">Retrovirus-related Pol polyprotein from transposon TNT 1-94-like beta-barrel domain-containing protein</fullName>
    </recommendedName>
</protein>
<dbReference type="Pfam" id="PF22936">
    <property type="entry name" value="Pol_BBD"/>
    <property type="match status" value="1"/>
</dbReference>
<dbReference type="Pfam" id="PF14223">
    <property type="entry name" value="Retrotran_gag_2"/>
    <property type="match status" value="1"/>
</dbReference>
<keyword evidence="4" id="KW-1185">Reference proteome</keyword>
<evidence type="ECO:0000313" key="4">
    <source>
        <dbReference type="Proteomes" id="UP000765509"/>
    </source>
</evidence>
<evidence type="ECO:0000313" key="3">
    <source>
        <dbReference type="EMBL" id="MBW0460650.1"/>
    </source>
</evidence>
<organism evidence="3 4">
    <name type="scientific">Austropuccinia psidii MF-1</name>
    <dbReference type="NCBI Taxonomy" id="1389203"/>
    <lineage>
        <taxon>Eukaryota</taxon>
        <taxon>Fungi</taxon>
        <taxon>Dikarya</taxon>
        <taxon>Basidiomycota</taxon>
        <taxon>Pucciniomycotina</taxon>
        <taxon>Pucciniomycetes</taxon>
        <taxon>Pucciniales</taxon>
        <taxon>Sphaerophragmiaceae</taxon>
        <taxon>Austropuccinia</taxon>
    </lineage>
</organism>
<evidence type="ECO:0000259" key="2">
    <source>
        <dbReference type="Pfam" id="PF22936"/>
    </source>
</evidence>
<accession>A0A9Q3B8V9</accession>